<evidence type="ECO:0000259" key="9">
    <source>
        <dbReference type="PROSITE" id="PS50112"/>
    </source>
</evidence>
<evidence type="ECO:0000259" key="10">
    <source>
        <dbReference type="PROSITE" id="PS50113"/>
    </source>
</evidence>
<dbReference type="InterPro" id="IPR000700">
    <property type="entry name" value="PAS-assoc_C"/>
</dbReference>
<sequence length="1057" mass="120074">MPLNGTGLKVPRKRTWIIFFLALAILFLSIGLWYLNLEIRHIRQAEIEKLVSTANLKIQGLNQWRRERLSDAVNLAKSPLLASALKAWLASPGNLQLKQDILDRLSLSRQAYGYADILVLDPEGRLLLSLQPEVELLLPQMKKYLDRALQSREAFLTDLYRSSSGQIVIDCLAPVIARDHSIPGIIVLRSRAADFLFPLIQSWPTPSKTAETLLVSRDGDEVVYLNELRHRSDTALNLRIPLSETSIPAVQAVLGKEGIFEGRDYRGQKVVADLRPVSNSSWFMVAKIDKSEIMAEARHHGAAVIIIIGLLLLLGAVLAFFGYHQQKIRYYRALFEAEKKQRQTQEELRTTLYSIGDAVITTDTRGIIKMMNPVAERLTGWPETEAAGRPLTDVFRIINEETRSEVQNPVERVLREGVVVGLANHTVLVSRHGQEIPIADAGAPIRDFHGEITGVILVFRDQTQERAAQRALEESEEKYRIMVENSHAGVLIVGQDYKFIYVNQKLCEMLGRSPEEIIGHDFREFLDEESLALVADRYVRRQRGEEVPSRYEFNVVRKDGEKRRVEIISAIVRDSKEKTITVAQLLDITERKRAEEALRASEEKYRILHEFAGEAIFTYTLDLKLLEINRAACDFVGMSREELIGQNVLELGVLHPDDKEKALENLRAIIQGERKINTGKLRFKGRSGLYSTFLVTSTPVVRNGEIVAITNICRDVTVEERLLAELEASERKYRFLFNAGNDAIFVYRLTADRRPGPFIEANELASQLTGYTKAELMQLTPMDLVVPEERELVLVSNQEFGEKKQRIFERTLLTRDGRRIPIEISSHYFALNGEPTILAIARDITERKRVEAELRAALKEKDVMLREIHHRVKNNMQVMSSLLRLQMAQIADSQAREAFRKSQARIQSMAMIHERLYQSGNLASIDFADYVDKLVTHLYVVYEVDHERVHFKNETGQVGLDINQAIPCGLIVSELVSNALKHAFPGKQKGELLVRVFRGDDGKIHLIIKDSGKAMPAGIDLHKSETLGFQIVNDLTRQLDGKLHYRRNGGNEFEIIF</sequence>
<keyword evidence="4" id="KW-0418">Kinase</keyword>
<dbReference type="AlphaFoldDB" id="A0A3E2BKB6"/>
<feature type="domain" description="PAS" evidence="9">
    <location>
        <begin position="601"/>
        <end position="673"/>
    </location>
</feature>
<evidence type="ECO:0000256" key="7">
    <source>
        <dbReference type="SAM" id="Coils"/>
    </source>
</evidence>
<dbReference type="PANTHER" id="PTHR43065">
    <property type="entry name" value="SENSOR HISTIDINE KINASE"/>
    <property type="match status" value="1"/>
</dbReference>
<dbReference type="Pfam" id="PF13426">
    <property type="entry name" value="PAS_9"/>
    <property type="match status" value="2"/>
</dbReference>
<dbReference type="InterPro" id="IPR013767">
    <property type="entry name" value="PAS_fold"/>
</dbReference>
<evidence type="ECO:0000256" key="1">
    <source>
        <dbReference type="ARBA" id="ARBA00022553"/>
    </source>
</evidence>
<evidence type="ECO:0000313" key="12">
    <source>
        <dbReference type="Proteomes" id="UP000257323"/>
    </source>
</evidence>
<name>A0A3E2BKB6_9BACT</name>
<keyword evidence="8" id="KW-1133">Transmembrane helix</keyword>
<dbReference type="CDD" id="cd18774">
    <property type="entry name" value="PDC2_HK_sensor"/>
    <property type="match status" value="1"/>
</dbReference>
<keyword evidence="1" id="KW-0597">Phosphoprotein</keyword>
<feature type="domain" description="PAC" evidence="10">
    <location>
        <begin position="422"/>
        <end position="474"/>
    </location>
</feature>
<evidence type="ECO:0000256" key="2">
    <source>
        <dbReference type="ARBA" id="ARBA00022679"/>
    </source>
</evidence>
<dbReference type="PANTHER" id="PTHR43065:SF23">
    <property type="entry name" value="SENSOR HISTIDINE KINASE PDTAS"/>
    <property type="match status" value="1"/>
</dbReference>
<dbReference type="Gene3D" id="3.30.450.20">
    <property type="entry name" value="PAS domain"/>
    <property type="match status" value="5"/>
</dbReference>
<dbReference type="InterPro" id="IPR035965">
    <property type="entry name" value="PAS-like_dom_sf"/>
</dbReference>
<feature type="coiled-coil region" evidence="7">
    <location>
        <begin position="840"/>
        <end position="867"/>
    </location>
</feature>
<dbReference type="EMBL" id="QUAH01000012">
    <property type="protein sequence ID" value="RFT15188.1"/>
    <property type="molecule type" value="Genomic_DNA"/>
</dbReference>
<dbReference type="SMART" id="SM00086">
    <property type="entry name" value="PAC"/>
    <property type="match status" value="4"/>
</dbReference>
<dbReference type="GO" id="GO:0005524">
    <property type="term" value="F:ATP binding"/>
    <property type="evidence" value="ECO:0007669"/>
    <property type="project" value="UniProtKB-KW"/>
</dbReference>
<dbReference type="GO" id="GO:0000160">
    <property type="term" value="P:phosphorelay signal transduction system"/>
    <property type="evidence" value="ECO:0007669"/>
    <property type="project" value="UniProtKB-KW"/>
</dbReference>
<feature type="transmembrane region" description="Helical" evidence="8">
    <location>
        <begin position="16"/>
        <end position="35"/>
    </location>
</feature>
<keyword evidence="6" id="KW-0902">Two-component regulatory system</keyword>
<keyword evidence="8" id="KW-0472">Membrane</keyword>
<dbReference type="PROSITE" id="PS50112">
    <property type="entry name" value="PAS"/>
    <property type="match status" value="4"/>
</dbReference>
<reference evidence="11 12" key="1">
    <citation type="submission" date="2018-08" db="EMBL/GenBank/DDBJ databases">
        <title>Genome analysis of the thermophilic bacterium of the candidate phylum Aminicenantes from deep subsurface aquifer revealed its physiology and ecological role.</title>
        <authorList>
            <person name="Kadnikov V.V."/>
            <person name="Mardanov A.V."/>
            <person name="Beletsky A.V."/>
            <person name="Karnachuk O.V."/>
            <person name="Ravin N.V."/>
        </authorList>
    </citation>
    <scope>NUCLEOTIDE SEQUENCE [LARGE SCALE GENOMIC DNA]</scope>
    <source>
        <strain evidence="11">BY38</strain>
    </source>
</reference>
<dbReference type="SMART" id="SM00091">
    <property type="entry name" value="PAS"/>
    <property type="match status" value="4"/>
</dbReference>
<dbReference type="Pfam" id="PF07568">
    <property type="entry name" value="HisKA_2"/>
    <property type="match status" value="1"/>
</dbReference>
<accession>A0A3E2BKB6</accession>
<feature type="domain" description="PAS" evidence="9">
    <location>
        <begin position="344"/>
        <end position="417"/>
    </location>
</feature>
<feature type="domain" description="PAS" evidence="9">
    <location>
        <begin position="729"/>
        <end position="793"/>
    </location>
</feature>
<dbReference type="CDD" id="cd00130">
    <property type="entry name" value="PAS"/>
    <property type="match status" value="4"/>
</dbReference>
<dbReference type="InterPro" id="IPR001610">
    <property type="entry name" value="PAC"/>
</dbReference>
<comment type="caution">
    <text evidence="11">The sequence shown here is derived from an EMBL/GenBank/DDBJ whole genome shotgun (WGS) entry which is preliminary data.</text>
</comment>
<evidence type="ECO:0000256" key="3">
    <source>
        <dbReference type="ARBA" id="ARBA00022741"/>
    </source>
</evidence>
<dbReference type="Gene3D" id="3.30.565.10">
    <property type="entry name" value="Histidine kinase-like ATPase, C-terminal domain"/>
    <property type="match status" value="1"/>
</dbReference>
<dbReference type="GO" id="GO:0006355">
    <property type="term" value="P:regulation of DNA-templated transcription"/>
    <property type="evidence" value="ECO:0007669"/>
    <property type="project" value="InterPro"/>
</dbReference>
<dbReference type="Pfam" id="PF02518">
    <property type="entry name" value="HATPase_c"/>
    <property type="match status" value="1"/>
</dbReference>
<gene>
    <name evidence="11" type="ORF">OP8BY_0652</name>
</gene>
<dbReference type="NCBIfam" id="TIGR00229">
    <property type="entry name" value="sensory_box"/>
    <property type="match status" value="4"/>
</dbReference>
<dbReference type="PROSITE" id="PS50113">
    <property type="entry name" value="PAC"/>
    <property type="match status" value="3"/>
</dbReference>
<dbReference type="InterPro" id="IPR011495">
    <property type="entry name" value="Sig_transdc_His_kin_sub2_dim/P"/>
</dbReference>
<keyword evidence="7" id="KW-0175">Coiled coil</keyword>
<dbReference type="InterPro" id="IPR003594">
    <property type="entry name" value="HATPase_dom"/>
</dbReference>
<dbReference type="Pfam" id="PF00989">
    <property type="entry name" value="PAS"/>
    <property type="match status" value="2"/>
</dbReference>
<keyword evidence="2" id="KW-0808">Transferase</keyword>
<feature type="transmembrane region" description="Helical" evidence="8">
    <location>
        <begin position="302"/>
        <end position="323"/>
    </location>
</feature>
<proteinExistence type="predicted"/>
<organism evidence="11 12">
    <name type="scientific">Candidatus Saccharicenans subterraneus</name>
    <dbReference type="NCBI Taxonomy" id="2508984"/>
    <lineage>
        <taxon>Bacteria</taxon>
        <taxon>Candidatus Aminicenantota</taxon>
        <taxon>Candidatus Aminicenantia</taxon>
        <taxon>Candidatus Aminicenantales</taxon>
        <taxon>Candidatus Saccharicenantaceae</taxon>
        <taxon>Candidatus Saccharicenans</taxon>
    </lineage>
</organism>
<dbReference type="Proteomes" id="UP000257323">
    <property type="component" value="Unassembled WGS sequence"/>
</dbReference>
<keyword evidence="5" id="KW-0067">ATP-binding</keyword>
<dbReference type="InterPro" id="IPR036890">
    <property type="entry name" value="HATPase_C_sf"/>
</dbReference>
<evidence type="ECO:0000256" key="5">
    <source>
        <dbReference type="ARBA" id="ARBA00022840"/>
    </source>
</evidence>
<keyword evidence="3" id="KW-0547">Nucleotide-binding</keyword>
<evidence type="ECO:0000256" key="8">
    <source>
        <dbReference type="SAM" id="Phobius"/>
    </source>
</evidence>
<dbReference type="GO" id="GO:0016301">
    <property type="term" value="F:kinase activity"/>
    <property type="evidence" value="ECO:0007669"/>
    <property type="project" value="UniProtKB-KW"/>
</dbReference>
<protein>
    <submittedName>
        <fullName evidence="11">Diguanylate cyclase/phosphodiesterase (GGDEF &amp; EAL domains) with PAS/PAC sensor(S)</fullName>
    </submittedName>
</protein>
<dbReference type="InterPro" id="IPR000014">
    <property type="entry name" value="PAS"/>
</dbReference>
<evidence type="ECO:0000256" key="4">
    <source>
        <dbReference type="ARBA" id="ARBA00022777"/>
    </source>
</evidence>
<dbReference type="SUPFAM" id="SSF55785">
    <property type="entry name" value="PYP-like sensor domain (PAS domain)"/>
    <property type="match status" value="4"/>
</dbReference>
<feature type="domain" description="PAC" evidence="10">
    <location>
        <begin position="549"/>
        <end position="600"/>
    </location>
</feature>
<dbReference type="SUPFAM" id="SSF55874">
    <property type="entry name" value="ATPase domain of HSP90 chaperone/DNA topoisomerase II/histidine kinase"/>
    <property type="match status" value="1"/>
</dbReference>
<feature type="domain" description="PAS" evidence="9">
    <location>
        <begin position="475"/>
        <end position="545"/>
    </location>
</feature>
<evidence type="ECO:0000256" key="6">
    <source>
        <dbReference type="ARBA" id="ARBA00023012"/>
    </source>
</evidence>
<evidence type="ECO:0000313" key="11">
    <source>
        <dbReference type="EMBL" id="RFT15188.1"/>
    </source>
</evidence>
<feature type="domain" description="PAC" evidence="10">
    <location>
        <begin position="806"/>
        <end position="856"/>
    </location>
</feature>
<keyword evidence="8" id="KW-0812">Transmembrane</keyword>